<reference evidence="2" key="1">
    <citation type="submission" date="2023-01" db="EMBL/GenBank/DDBJ databases">
        <title>The growth and conidiation of Purpureocillium lavendulum are regulated by nitrogen source and histone H3K14 acetylation.</title>
        <authorList>
            <person name="Tang P."/>
            <person name="Han J."/>
            <person name="Zhang C."/>
            <person name="Tang P."/>
            <person name="Qi F."/>
            <person name="Zhang K."/>
            <person name="Liang L."/>
        </authorList>
    </citation>
    <scope>NUCLEOTIDE SEQUENCE</scope>
    <source>
        <strain evidence="2">YMF1.00683</strain>
    </source>
</reference>
<comment type="caution">
    <text evidence="2">The sequence shown here is derived from an EMBL/GenBank/DDBJ whole genome shotgun (WGS) entry which is preliminary data.</text>
</comment>
<keyword evidence="3" id="KW-1185">Reference proteome</keyword>
<evidence type="ECO:0000313" key="2">
    <source>
        <dbReference type="EMBL" id="KAJ6441018.1"/>
    </source>
</evidence>
<name>A0AB34FQ84_9HYPO</name>
<dbReference type="Gene3D" id="2.60.120.620">
    <property type="entry name" value="q2cbj1_9rhob like domain"/>
    <property type="match status" value="1"/>
</dbReference>
<dbReference type="AlphaFoldDB" id="A0AB34FQ84"/>
<dbReference type="EMBL" id="JAQHRD010000005">
    <property type="protein sequence ID" value="KAJ6441018.1"/>
    <property type="molecule type" value="Genomic_DNA"/>
</dbReference>
<evidence type="ECO:0000256" key="1">
    <source>
        <dbReference type="SAM" id="MobiDB-lite"/>
    </source>
</evidence>
<evidence type="ECO:0000313" key="3">
    <source>
        <dbReference type="Proteomes" id="UP001163105"/>
    </source>
</evidence>
<accession>A0AB34FQ84</accession>
<feature type="region of interest" description="Disordered" evidence="1">
    <location>
        <begin position="322"/>
        <end position="346"/>
    </location>
</feature>
<dbReference type="SUPFAM" id="SSF51197">
    <property type="entry name" value="Clavaminate synthase-like"/>
    <property type="match status" value="1"/>
</dbReference>
<proteinExistence type="predicted"/>
<sequence>MPSAARERYHLSEEQKEHFLEHGFIKLEGCFSREVAAEYSRSVWTRIGASPDDPSSWPWERANLPGHTTVDVVDFAPKAYDAICELVGGEDRVEEWAKRWRDSWIVNLGKPEYKETDEPNYRDLDNWHNDGDWFRHFLDSGEQALLVIPLFSDIEPKGGGTVICTDGIGLVAKHMYNHPDGTTPFLAPWGTEDPPNMEERRALWNSWAQNPNLTRDSSFHEATGKVGDVYLLHPFMLHPASKNLRRTVRIIINPAVSIKEPFNFARSDPKDYSLIEQKTLRDLGRPEGIPEWKITAKRELIKAKRLGVQEEMKLKEVERLRKAEQPPTRHAGHLSASNQPETHPGTDQEYEWAYIVQTRDGEIYAWDPQCSFEELTLPYLTESVMQATGFDLNGNNIEGVSITLAGPGIRAPGTKRACCFFRVPRGQPDTFKRFKKRMQQIASLGARRSRMTGVTGVLEYELTIEALTDELIQEQRGWDHSGGPNW</sequence>
<dbReference type="Proteomes" id="UP001163105">
    <property type="component" value="Unassembled WGS sequence"/>
</dbReference>
<organism evidence="2 3">
    <name type="scientific">Purpureocillium lavendulum</name>
    <dbReference type="NCBI Taxonomy" id="1247861"/>
    <lineage>
        <taxon>Eukaryota</taxon>
        <taxon>Fungi</taxon>
        <taxon>Dikarya</taxon>
        <taxon>Ascomycota</taxon>
        <taxon>Pezizomycotina</taxon>
        <taxon>Sordariomycetes</taxon>
        <taxon>Hypocreomycetidae</taxon>
        <taxon>Hypocreales</taxon>
        <taxon>Ophiocordycipitaceae</taxon>
        <taxon>Purpureocillium</taxon>
    </lineage>
</organism>
<protein>
    <submittedName>
        <fullName evidence="2">Depudecin biosynthesis cluster-specific transcription activator DEP6</fullName>
    </submittedName>
</protein>
<gene>
    <name evidence="2" type="ORF">O9K51_06812</name>
</gene>